<organism evidence="1 2">
    <name type="scientific">Natrialba swarupiae</name>
    <dbReference type="NCBI Taxonomy" id="2448032"/>
    <lineage>
        <taxon>Archaea</taxon>
        <taxon>Methanobacteriati</taxon>
        <taxon>Methanobacteriota</taxon>
        <taxon>Stenosarchaea group</taxon>
        <taxon>Halobacteria</taxon>
        <taxon>Halobacteriales</taxon>
        <taxon>Natrialbaceae</taxon>
        <taxon>Natrialba</taxon>
    </lineage>
</organism>
<name>A0A5D5APZ6_9EURY</name>
<dbReference type="PANTHER" id="PTHR37953">
    <property type="entry name" value="UPF0127 PROTEIN MJ1496"/>
    <property type="match status" value="1"/>
</dbReference>
<dbReference type="InterPro" id="IPR003795">
    <property type="entry name" value="DUF192"/>
</dbReference>
<dbReference type="Pfam" id="PF02643">
    <property type="entry name" value="DUF192"/>
    <property type="match status" value="1"/>
</dbReference>
<keyword evidence="2" id="KW-1185">Reference proteome</keyword>
<evidence type="ECO:0000313" key="1">
    <source>
        <dbReference type="EMBL" id="TYT63104.1"/>
    </source>
</evidence>
<gene>
    <name evidence="1" type="ORF">FYC77_05540</name>
</gene>
<dbReference type="PANTHER" id="PTHR37953:SF1">
    <property type="entry name" value="UPF0127 PROTEIN MJ1496"/>
    <property type="match status" value="1"/>
</dbReference>
<dbReference type="Gene3D" id="2.60.120.1140">
    <property type="entry name" value="Protein of unknown function DUF192"/>
    <property type="match status" value="1"/>
</dbReference>
<dbReference type="InterPro" id="IPR038695">
    <property type="entry name" value="Saro_0823-like_sf"/>
</dbReference>
<comment type="caution">
    <text evidence="1">The sequence shown here is derived from an EMBL/GenBank/DDBJ whole genome shotgun (WGS) entry which is preliminary data.</text>
</comment>
<accession>A0A5D5APZ6</accession>
<proteinExistence type="predicted"/>
<dbReference type="EMBL" id="VTAW01000004">
    <property type="protein sequence ID" value="TYT63104.1"/>
    <property type="molecule type" value="Genomic_DNA"/>
</dbReference>
<evidence type="ECO:0000313" key="2">
    <source>
        <dbReference type="Proteomes" id="UP000324104"/>
    </source>
</evidence>
<protein>
    <submittedName>
        <fullName evidence="1">DUF192 domain-containing protein</fullName>
    </submittedName>
</protein>
<reference evidence="1 2" key="1">
    <citation type="submission" date="2019-08" db="EMBL/GenBank/DDBJ databases">
        <title>Archaea genome.</title>
        <authorList>
            <person name="Kajale S."/>
            <person name="Shouche Y."/>
            <person name="Deshpande N."/>
            <person name="Sharma A."/>
        </authorList>
    </citation>
    <scope>NUCLEOTIDE SEQUENCE [LARGE SCALE GENOMIC DNA]</scope>
    <source>
        <strain evidence="1 2">ESP3B_9</strain>
    </source>
</reference>
<sequence length="137" mass="15192">MASVVRFLPTRPRLEGVKLVHEPDSGDPRVLASSVDLADSIPAQMRGLMFRRSIPDDYALAFRFGGAKKRDVHMLFVFFPIDVVWIVDGTVQRVERLRPWLGIARETADLVVELPAGRAADVEPGDRLALEDGPRSG</sequence>
<dbReference type="Proteomes" id="UP000324104">
    <property type="component" value="Unassembled WGS sequence"/>
</dbReference>
<dbReference type="AlphaFoldDB" id="A0A5D5APZ6"/>